<comment type="function">
    <text evidence="11">Catalytic subunit of DNA primase, an RNA polymerase that catalyzes the synthesis of short RNA molecules used as primers for DNA polymerase during DNA replication. The small subunit contains the primase catalytic core and has DNA synthesis activity on its own. Binding to the large subunit stabilizes and modulates the activity, increasing the rate of DNA synthesis while decreasing the length of the DNA fragments, and conferring RNA synthesis capability. The DNA polymerase activity may enable DNA primase to also catalyze primer extension after primer synthesis. May also play a role in DNA repair.</text>
</comment>
<feature type="active site" evidence="11">
    <location>
        <position position="310"/>
    </location>
</feature>
<evidence type="ECO:0000256" key="8">
    <source>
        <dbReference type="ARBA" id="ARBA00022842"/>
    </source>
</evidence>
<dbReference type="EC" id="2.7.7.-" evidence="11"/>
<evidence type="ECO:0000313" key="15">
    <source>
        <dbReference type="Proteomes" id="UP000565078"/>
    </source>
</evidence>
<dbReference type="SUPFAM" id="SSF56747">
    <property type="entry name" value="Prim-pol domain"/>
    <property type="match status" value="1"/>
</dbReference>
<evidence type="ECO:0000256" key="3">
    <source>
        <dbReference type="ARBA" id="ARBA00022515"/>
    </source>
</evidence>
<keyword evidence="9 11" id="KW-0804">Transcription</keyword>
<keyword evidence="10 11" id="KW-0464">Manganese</keyword>
<dbReference type="Pfam" id="PF01896">
    <property type="entry name" value="DNA_primase_S"/>
    <property type="match status" value="1"/>
</dbReference>
<keyword evidence="2 11" id="KW-0240">DNA-directed RNA polymerase</keyword>
<dbReference type="EMBL" id="DUGC01000116">
    <property type="protein sequence ID" value="HIH10445.1"/>
    <property type="molecule type" value="Genomic_DNA"/>
</dbReference>
<comment type="subunit">
    <text evidence="11">Heterodimer of a small subunit (PriS) and a large subunit (PriL).</text>
</comment>
<name>A0A7J4J209_9ARCH</name>
<dbReference type="GO" id="GO:0003899">
    <property type="term" value="F:DNA-directed RNA polymerase activity"/>
    <property type="evidence" value="ECO:0007669"/>
    <property type="project" value="UniProtKB-UniRule"/>
</dbReference>
<comment type="caution">
    <text evidence="11">Lacks conserved residue(s) required for the propagation of feature annotation.</text>
</comment>
<dbReference type="Proteomes" id="UP000565078">
    <property type="component" value="Unassembled WGS sequence"/>
</dbReference>
<dbReference type="AlphaFoldDB" id="A0A7J4J209"/>
<gene>
    <name evidence="11" type="primary">priS</name>
    <name evidence="14" type="ORF">HA254_07315</name>
</gene>
<organism evidence="14 15">
    <name type="scientific">Candidatus Iainarchaeum sp</name>
    <dbReference type="NCBI Taxonomy" id="3101447"/>
    <lineage>
        <taxon>Archaea</taxon>
        <taxon>Candidatus Iainarchaeota</taxon>
        <taxon>Candidatus Iainarchaeia</taxon>
        <taxon>Candidatus Iainarchaeales</taxon>
        <taxon>Candidatus Iainarchaeaceae</taxon>
        <taxon>Candidatus Iainarchaeum</taxon>
    </lineage>
</organism>
<evidence type="ECO:0000313" key="14">
    <source>
        <dbReference type="EMBL" id="HIH10445.1"/>
    </source>
</evidence>
<dbReference type="InterPro" id="IPR023639">
    <property type="entry name" value="DNA_primase_ssu_PriS"/>
</dbReference>
<evidence type="ECO:0000256" key="6">
    <source>
        <dbReference type="ARBA" id="ARBA00022705"/>
    </source>
</evidence>
<dbReference type="Gene3D" id="3.90.920.10">
    <property type="entry name" value="DNA primase, PRIM domain"/>
    <property type="match status" value="1"/>
</dbReference>
<dbReference type="GO" id="GO:0000428">
    <property type="term" value="C:DNA-directed RNA polymerase complex"/>
    <property type="evidence" value="ECO:0007669"/>
    <property type="project" value="UniProtKB-KW"/>
</dbReference>
<keyword evidence="5 11" id="KW-0548">Nucleotidyltransferase</keyword>
<feature type="active site" evidence="11">
    <location>
        <position position="95"/>
    </location>
</feature>
<keyword evidence="8 11" id="KW-0460">Magnesium</keyword>
<evidence type="ECO:0000256" key="9">
    <source>
        <dbReference type="ARBA" id="ARBA00023163"/>
    </source>
</evidence>
<keyword evidence="6 11" id="KW-0235">DNA replication</keyword>
<accession>A0A7J4J209</accession>
<dbReference type="GO" id="GO:0006269">
    <property type="term" value="P:DNA replication, synthesis of primer"/>
    <property type="evidence" value="ECO:0007669"/>
    <property type="project" value="UniProtKB-UniRule"/>
</dbReference>
<comment type="function">
    <text evidence="13">RNA polymerase that catalyzes the synthesis of short RNA molecules used as primers for DNA polymerase during DNA replication.</text>
</comment>
<comment type="caution">
    <text evidence="14">The sequence shown here is derived from an EMBL/GenBank/DDBJ whole genome shotgun (WGS) entry which is preliminary data.</text>
</comment>
<keyword evidence="3 11" id="KW-0639">Primosome</keyword>
<proteinExistence type="inferred from homology"/>
<evidence type="ECO:0000256" key="10">
    <source>
        <dbReference type="ARBA" id="ARBA00023211"/>
    </source>
</evidence>
<evidence type="ECO:0000256" key="11">
    <source>
        <dbReference type="HAMAP-Rule" id="MF_00700"/>
    </source>
</evidence>
<comment type="similarity">
    <text evidence="1 11 12">Belongs to the eukaryotic-type primase small subunit family.</text>
</comment>
<dbReference type="GO" id="GO:1990077">
    <property type="term" value="C:primosome complex"/>
    <property type="evidence" value="ECO:0007669"/>
    <property type="project" value="UniProtKB-KW"/>
</dbReference>
<keyword evidence="4 11" id="KW-0808">Transferase</keyword>
<dbReference type="GO" id="GO:0046872">
    <property type="term" value="F:metal ion binding"/>
    <property type="evidence" value="ECO:0007669"/>
    <property type="project" value="UniProtKB-KW"/>
</dbReference>
<evidence type="ECO:0000256" key="1">
    <source>
        <dbReference type="ARBA" id="ARBA00009762"/>
    </source>
</evidence>
<comment type="cofactor">
    <cofactor evidence="11">
        <name>Mg(2+)</name>
        <dbReference type="ChEBI" id="CHEBI:18420"/>
    </cofactor>
    <cofactor evidence="11">
        <name>Mn(2+)</name>
        <dbReference type="ChEBI" id="CHEBI:29035"/>
    </cofactor>
</comment>
<evidence type="ECO:0000256" key="2">
    <source>
        <dbReference type="ARBA" id="ARBA00022478"/>
    </source>
</evidence>
<evidence type="ECO:0000256" key="13">
    <source>
        <dbReference type="RuleBase" id="RU004224"/>
    </source>
</evidence>
<keyword evidence="7 11" id="KW-0479">Metal-binding</keyword>
<sequence length="404" mass="44289">MGAQIFLHNLLQRFYANTRIGGVPEISGREFGIGEFGKKISSRHLSFCSADALNAFLREKAPFYISCSAARYSLPVARPMDAKGLIGADLIYEFDADEIMTSCKTSHDSWKCSSCGAGGKGRLLECPQCGRGAQVEEWVCPECLGETKRLTLRLIKVMERDFGFSQGLSVNFSGSKGFHVHVRSDAVQGFSKAGRLELLDYITGTNLSLAPLGFSFPRGSGLCPKRGAAKGWARVLLEGVEEAFSQNDAGALAVMANVPYRNAEKLLKEKRAIMNGMERGILLGMNGIRAEKIWKPLLLSVADLQKLPVDRQTSTDIYKIIRVPDTIHGSTGLQAKTVSLQELSSFDPLKECVVMGGEEVLVKNALAPRFYLNGKWFGPYNNDSLSLPEYAAFYLLARHKAEVA</sequence>
<reference evidence="15" key="1">
    <citation type="journal article" date="2020" name="bioRxiv">
        <title>A rank-normalized archaeal taxonomy based on genome phylogeny resolves widespread incomplete and uneven classifications.</title>
        <authorList>
            <person name="Rinke C."/>
            <person name="Chuvochina M."/>
            <person name="Mussig A.J."/>
            <person name="Chaumeil P.-A."/>
            <person name="Waite D.W."/>
            <person name="Whitman W.B."/>
            <person name="Parks D.H."/>
            <person name="Hugenholtz P."/>
        </authorList>
    </citation>
    <scope>NUCLEOTIDE SEQUENCE [LARGE SCALE GENOMIC DNA]</scope>
</reference>
<dbReference type="PANTHER" id="PTHR10536">
    <property type="entry name" value="DNA PRIMASE SMALL SUBUNIT"/>
    <property type="match status" value="1"/>
</dbReference>
<dbReference type="HAMAP" id="MF_00700">
    <property type="entry name" value="DNA_primase_sml_arc"/>
    <property type="match status" value="1"/>
</dbReference>
<dbReference type="InterPro" id="IPR002755">
    <property type="entry name" value="DNA_primase_S"/>
</dbReference>
<evidence type="ECO:0000256" key="4">
    <source>
        <dbReference type="ARBA" id="ARBA00022679"/>
    </source>
</evidence>
<evidence type="ECO:0000256" key="12">
    <source>
        <dbReference type="RuleBase" id="RU003514"/>
    </source>
</evidence>
<evidence type="ECO:0000256" key="5">
    <source>
        <dbReference type="ARBA" id="ARBA00022695"/>
    </source>
</evidence>
<protein>
    <recommendedName>
        <fullName evidence="11">DNA primase small subunit PriS</fullName>
        <ecNumber evidence="11">2.7.7.-</ecNumber>
    </recommendedName>
</protein>
<evidence type="ECO:0000256" key="7">
    <source>
        <dbReference type="ARBA" id="ARBA00022723"/>
    </source>
</evidence>